<dbReference type="Proteomes" id="UP000004162">
    <property type="component" value="Unassembled WGS sequence"/>
</dbReference>
<dbReference type="EMBL" id="AASE01000008">
    <property type="protein sequence ID" value="EAT59064.1"/>
    <property type="molecule type" value="Genomic_DNA"/>
</dbReference>
<feature type="chain" id="PRO_5004179366" description="Transporter" evidence="1">
    <location>
        <begin position="21"/>
        <end position="257"/>
    </location>
</feature>
<sequence length="257" mass="27408">MLKKSAVFIFTLLVSTNAYATHPLVTDDTGTQGKGKFQIEINSEFASDSRDGGTEKEHSGEAAAALSWGIADNIDLVTALPEKWLSIKSNGITSQDASGIGDMTIEMKWRFFDDETTGLSFALKPGITIPTGNAQKGLGSDLFQESLLLIATRAARLGAVHCNLGYSRIEKGDDNARNHIWHASIGTEINVTGDLRAVLNSGIETNEAKASKKHPAFLLGGVICAVAESLDLDFGLKYGLNEAETDTAFLAGLAARF</sequence>
<dbReference type="RefSeq" id="WP_006366311.1">
    <property type="nucleotide sequence ID" value="NZ_AASE01000008.1"/>
</dbReference>
<protein>
    <recommendedName>
        <fullName evidence="4">Transporter</fullName>
    </recommendedName>
</protein>
<name>Q0YS08_9CHLB</name>
<reference evidence="2 3" key="2">
    <citation type="submission" date="2006-07" db="EMBL/GenBank/DDBJ databases">
        <title>Sequencing of the draft genome and assembly of Chlorobium ferroxidans DSM 13031.</title>
        <authorList>
            <consortium name="US DOE Joint Genome Institute (JGI-PGF)"/>
            <person name="Copeland A."/>
            <person name="Lucas S."/>
            <person name="Lapidus A."/>
            <person name="Barry K."/>
            <person name="Glavina del Rio T."/>
            <person name="Dalin E."/>
            <person name="Tice H."/>
            <person name="Bruce D."/>
            <person name="Pitluck S."/>
            <person name="Richardson P."/>
        </authorList>
    </citation>
    <scope>NUCLEOTIDE SEQUENCE [LARGE SCALE GENOMIC DNA]</scope>
    <source>
        <strain evidence="2 3">DSM 13031</strain>
    </source>
</reference>
<proteinExistence type="predicted"/>
<evidence type="ECO:0000313" key="2">
    <source>
        <dbReference type="EMBL" id="EAT59064.1"/>
    </source>
</evidence>
<evidence type="ECO:0000313" key="3">
    <source>
        <dbReference type="Proteomes" id="UP000004162"/>
    </source>
</evidence>
<feature type="signal peptide" evidence="1">
    <location>
        <begin position="1"/>
        <end position="20"/>
    </location>
</feature>
<keyword evidence="1" id="KW-0732">Signal</keyword>
<accession>Q0YS08</accession>
<dbReference type="OrthoDB" id="110323at2"/>
<dbReference type="AlphaFoldDB" id="Q0YS08"/>
<dbReference type="Pfam" id="PF13557">
    <property type="entry name" value="Phenol_MetA_deg"/>
    <property type="match status" value="1"/>
</dbReference>
<comment type="caution">
    <text evidence="2">The sequence shown here is derived from an EMBL/GenBank/DDBJ whole genome shotgun (WGS) entry which is preliminary data.</text>
</comment>
<evidence type="ECO:0000256" key="1">
    <source>
        <dbReference type="SAM" id="SignalP"/>
    </source>
</evidence>
<gene>
    <name evidence="2" type="ORF">CferDRAFT_0979</name>
</gene>
<evidence type="ECO:0008006" key="4">
    <source>
        <dbReference type="Google" id="ProtNLM"/>
    </source>
</evidence>
<dbReference type="InterPro" id="IPR025737">
    <property type="entry name" value="FApF"/>
</dbReference>
<organism evidence="2 3">
    <name type="scientific">Chlorobium ferrooxidans DSM 13031</name>
    <dbReference type="NCBI Taxonomy" id="377431"/>
    <lineage>
        <taxon>Bacteria</taxon>
        <taxon>Pseudomonadati</taxon>
        <taxon>Chlorobiota</taxon>
        <taxon>Chlorobiia</taxon>
        <taxon>Chlorobiales</taxon>
        <taxon>Chlorobiaceae</taxon>
        <taxon>Chlorobium/Pelodictyon group</taxon>
        <taxon>Chlorobium</taxon>
    </lineage>
</organism>
<keyword evidence="3" id="KW-1185">Reference proteome</keyword>
<reference evidence="2 3" key="1">
    <citation type="submission" date="2006-07" db="EMBL/GenBank/DDBJ databases">
        <title>Annotation of the draft genome assembly of Chlorobium ferroxidans DSM 13031.</title>
        <authorList>
            <consortium name="US DOE Joint Genome Institute (JGI-ORNL)"/>
            <person name="Larimer F."/>
            <person name="Land M."/>
            <person name="Hauser L."/>
        </authorList>
    </citation>
    <scope>NUCLEOTIDE SEQUENCE [LARGE SCALE GENOMIC DNA]</scope>
    <source>
        <strain evidence="2 3">DSM 13031</strain>
    </source>
</reference>